<reference evidence="3" key="1">
    <citation type="submission" date="2016-06" db="UniProtKB">
        <authorList>
            <consortium name="WormBaseParasite"/>
        </authorList>
    </citation>
    <scope>IDENTIFICATION</scope>
</reference>
<organism evidence="3">
    <name type="scientific">Schistosoma curassoni</name>
    <dbReference type="NCBI Taxonomy" id="6186"/>
    <lineage>
        <taxon>Eukaryota</taxon>
        <taxon>Metazoa</taxon>
        <taxon>Spiralia</taxon>
        <taxon>Lophotrochozoa</taxon>
        <taxon>Platyhelminthes</taxon>
        <taxon>Trematoda</taxon>
        <taxon>Digenea</taxon>
        <taxon>Strigeidida</taxon>
        <taxon>Schistosomatoidea</taxon>
        <taxon>Schistosomatidae</taxon>
        <taxon>Schistosoma</taxon>
    </lineage>
</organism>
<dbReference type="EMBL" id="UZAK01045043">
    <property type="protein sequence ID" value="VDP73369.1"/>
    <property type="molecule type" value="Genomic_DNA"/>
</dbReference>
<dbReference type="AlphaFoldDB" id="A0A183L0E3"/>
<evidence type="ECO:0000313" key="2">
    <source>
        <dbReference type="Proteomes" id="UP000279833"/>
    </source>
</evidence>
<keyword evidence="2" id="KW-1185">Reference proteome</keyword>
<gene>
    <name evidence="1" type="ORF">SCUD_LOCUS20791</name>
</gene>
<reference evidence="1 2" key="2">
    <citation type="submission" date="2018-11" db="EMBL/GenBank/DDBJ databases">
        <authorList>
            <consortium name="Pathogen Informatics"/>
        </authorList>
    </citation>
    <scope>NUCLEOTIDE SEQUENCE [LARGE SCALE GENOMIC DNA]</scope>
    <source>
        <strain evidence="1">Dakar</strain>
        <strain evidence="2">Dakar, Senegal</strain>
    </source>
</reference>
<name>A0A183L0E3_9TREM</name>
<evidence type="ECO:0000313" key="3">
    <source>
        <dbReference type="WBParaSite" id="SCUD_0002079401-mRNA-1"/>
    </source>
</evidence>
<sequence>HFSAYHQHKFSYSFTIIHFQSFSSSIHCTNIKPSISVSIFYCILFTLKYNKEK</sequence>
<protein>
    <submittedName>
        <fullName evidence="3">Ovule protein</fullName>
    </submittedName>
</protein>
<dbReference type="WBParaSite" id="SCUD_0002079401-mRNA-1">
    <property type="protein sequence ID" value="SCUD_0002079401-mRNA-1"/>
    <property type="gene ID" value="SCUD_0002079401"/>
</dbReference>
<dbReference type="Proteomes" id="UP000279833">
    <property type="component" value="Unassembled WGS sequence"/>
</dbReference>
<proteinExistence type="predicted"/>
<evidence type="ECO:0000313" key="1">
    <source>
        <dbReference type="EMBL" id="VDP73369.1"/>
    </source>
</evidence>
<accession>A0A183L0E3</accession>